<evidence type="ECO:0000259" key="5">
    <source>
        <dbReference type="Pfam" id="PF00656"/>
    </source>
</evidence>
<dbReference type="PANTHER" id="PTHR19848">
    <property type="entry name" value="WD40 REPEAT PROTEIN"/>
    <property type="match status" value="1"/>
</dbReference>
<dbReference type="PROSITE" id="PS00678">
    <property type="entry name" value="WD_REPEATS_1"/>
    <property type="match status" value="3"/>
</dbReference>
<dbReference type="SMART" id="SM00320">
    <property type="entry name" value="WD40"/>
    <property type="match status" value="12"/>
</dbReference>
<evidence type="ECO:0000259" key="6">
    <source>
        <dbReference type="Pfam" id="PF20703"/>
    </source>
</evidence>
<dbReference type="InterPro" id="IPR020472">
    <property type="entry name" value="WD40_PAC1"/>
</dbReference>
<dbReference type="GO" id="GO:0006508">
    <property type="term" value="P:proteolysis"/>
    <property type="evidence" value="ECO:0007669"/>
    <property type="project" value="InterPro"/>
</dbReference>
<feature type="repeat" description="WD" evidence="3">
    <location>
        <begin position="1175"/>
        <end position="1216"/>
    </location>
</feature>
<feature type="repeat" description="WD" evidence="3">
    <location>
        <begin position="1478"/>
        <end position="1520"/>
    </location>
</feature>
<feature type="repeat" description="WD" evidence="3">
    <location>
        <begin position="915"/>
        <end position="956"/>
    </location>
</feature>
<dbReference type="PROSITE" id="PS50294">
    <property type="entry name" value="WD_REPEATS_REGION"/>
    <property type="match status" value="7"/>
</dbReference>
<evidence type="ECO:0000256" key="2">
    <source>
        <dbReference type="ARBA" id="ARBA00022737"/>
    </source>
</evidence>
<dbReference type="InterPro" id="IPR027417">
    <property type="entry name" value="P-loop_NTPase"/>
</dbReference>
<feature type="repeat" description="WD" evidence="3">
    <location>
        <begin position="873"/>
        <end position="914"/>
    </location>
</feature>
<keyword evidence="4" id="KW-0472">Membrane</keyword>
<keyword evidence="2" id="KW-0677">Repeat</keyword>
<evidence type="ECO:0000313" key="7">
    <source>
        <dbReference type="EMBL" id="TWT51801.1"/>
    </source>
</evidence>
<keyword evidence="4" id="KW-0812">Transmembrane</keyword>
<accession>A0A5C5WNU0</accession>
<dbReference type="Pfam" id="PF20703">
    <property type="entry name" value="nSTAND1"/>
    <property type="match status" value="1"/>
</dbReference>
<dbReference type="RefSeq" id="WP_146394212.1">
    <property type="nucleotide sequence ID" value="NZ_SJPK01000038.1"/>
</dbReference>
<dbReference type="PROSITE" id="PS50082">
    <property type="entry name" value="WD_REPEATS_2"/>
    <property type="match status" value="9"/>
</dbReference>
<evidence type="ECO:0000313" key="8">
    <source>
        <dbReference type="Proteomes" id="UP000318053"/>
    </source>
</evidence>
<sequence>MSVDRGISFGKNPVEAAAADFAHNRAYVIGINAYQNGIPQLRTAVADAERLGNLLEESHGYNVFALPKDGAPTLFTLRELIHNQMPQQVGPDDRVLLYFAGHGIALDGDGGPEGYLVPEDANREDRASFLPMTELSDALGELPCRHMLLILDCCFAGAFRWSSTRDLSALPSVIHRERYDRYIRDPAWQVLTSAAYDQKALDVLSGNTIGERIETAEHSPFAAALFRALAGDADLIPRGKDGQPGGDGVITATELYLYLREYVETATVEQRTRQTPGLWPLKKHDKGEYILLSPGHELNLPPAPELNYANNPYRGLQSFEEENSQLFFGRAKEIEELRTLVSSQPLTVVLGASGTGKSSLVKAGLLPLLRSVDDEDWQILPTIRPGKSPLATLASLTLPGEATGTDEASRLAELSSDDNAFAQRIQTWAAAHPCGSQLLLIVDQFEELVALCWDCQERDRFIGLLALALNAQPDRFRLVFTIRSDFEPQFSACALSSCWISSRYVVPAMSIDDLREAIEGPASVRVLYFQPAGLVDRLIDEVIQTPGAMPLLSFTLSELYVRYLQRRGDDRCLTLADFEQLGGVAGSLRSRATELYEKLDGPHQATMQRIMLRMVSAQGGELARRRVPKSELEYPSDNENKRVAAILNRLSEARLIVEGKEVDGEPYVEPAHDALVRGWDKLLAWTRSEQEQLTLRRLLTPAAIDWQRHKGGTWHTNPRLSLLRRVQESPENWLNNTESGFVNRSVAKRRRILVGTSGIVAVAFLILAVITHYAILQRDDAIAKQGKLDIANQDLEESIEIQKQKTAEAEQNAENDRVARVMNRAQIPGHEVDALVGALDVVASRANTGKSPRGDELRFLGDAVIAAQSSFPLRGHTSWVRVVQFAPDGRTLLTGSGDGTIRIWDTSTCRLLRVLQGSEGVVVALRFRPDGQRVLACGWNKAARIWDVTDGRSLTVLGGHDSVVQDGCFTRSGDLVLTASGTTISIWNSSDGVLVRSLVGKRDDGFSLGPVQSVLLSPDESRVLALHDGHISYIWNANTGERLTTLDIGQGNLKGAVFMTTDDGLKLITLSMEGRRNLNVWDVATGKSDRILDHQGYGYVLALSPDQSTLATGDTGGTIQLWRTDDWTRVNSLPGHSETIENLTFSPDGMFLVSASSDNTARIWRTADGKNVRELRGHSGSVMNVAFNGDGTRVATASKDNTARLWRMGREGQLQSFRSHQDRIATAAFTGVGHHFFSAGGDGRLFLWDERNKAAVAERDTLLVSITKAVASPHGDRIFTSGKKGNDYLCQMWNVGTKLEKAFDFQSPPGIVWCATFSPNGSVIATGHRNGTIEISDSGTGVRIGTLPGHKDGVHSIEFSRDGEHIVSTGRDNTAVIWNWKAEEEYARFPHPVYGGRAIATSPIETTLSPDGSRLILNIGSVVLFNVPDSEVIVTIKKQSQAQPAARFSPDGDLVVTACGDGSASVWDAATGQLIREIAAHRGWVSDVQISPDQRQLLTFGRDDNTVKIWNLETGELLTAHILPGSITGGEFSPDGQYVLVWVGTELRLYAAAVEPLVSHAVSLIRYQPEGVPFLKLKPQRSAGDAETEVTD</sequence>
<organism evidence="7 8">
    <name type="scientific">Allorhodopirellula solitaria</name>
    <dbReference type="NCBI Taxonomy" id="2527987"/>
    <lineage>
        <taxon>Bacteria</taxon>
        <taxon>Pseudomonadati</taxon>
        <taxon>Planctomycetota</taxon>
        <taxon>Planctomycetia</taxon>
        <taxon>Pirellulales</taxon>
        <taxon>Pirellulaceae</taxon>
        <taxon>Allorhodopirellula</taxon>
    </lineage>
</organism>
<gene>
    <name evidence="7" type="ORF">CA85_51710</name>
</gene>
<feature type="transmembrane region" description="Helical" evidence="4">
    <location>
        <begin position="752"/>
        <end position="775"/>
    </location>
</feature>
<feature type="repeat" description="WD" evidence="3">
    <location>
        <begin position="1091"/>
        <end position="1132"/>
    </location>
</feature>
<dbReference type="Gene3D" id="3.40.50.300">
    <property type="entry name" value="P-loop containing nucleotide triphosphate hydrolases"/>
    <property type="match status" value="1"/>
</dbReference>
<dbReference type="EMBL" id="SJPK01000038">
    <property type="protein sequence ID" value="TWT51801.1"/>
    <property type="molecule type" value="Genomic_DNA"/>
</dbReference>
<dbReference type="OrthoDB" id="265875at2"/>
<reference evidence="7 8" key="1">
    <citation type="submission" date="2019-02" db="EMBL/GenBank/DDBJ databases">
        <title>Deep-cultivation of Planctomycetes and their phenomic and genomic characterization uncovers novel biology.</title>
        <authorList>
            <person name="Wiegand S."/>
            <person name="Jogler M."/>
            <person name="Boedeker C."/>
            <person name="Pinto D."/>
            <person name="Vollmers J."/>
            <person name="Rivas-Marin E."/>
            <person name="Kohn T."/>
            <person name="Peeters S.H."/>
            <person name="Heuer A."/>
            <person name="Rast P."/>
            <person name="Oberbeckmann S."/>
            <person name="Bunk B."/>
            <person name="Jeske O."/>
            <person name="Meyerdierks A."/>
            <person name="Storesund J.E."/>
            <person name="Kallscheuer N."/>
            <person name="Luecker S."/>
            <person name="Lage O.M."/>
            <person name="Pohl T."/>
            <person name="Merkel B.J."/>
            <person name="Hornburger P."/>
            <person name="Mueller R.-W."/>
            <person name="Bruemmer F."/>
            <person name="Labrenz M."/>
            <person name="Spormann A.M."/>
            <person name="Op Den Camp H."/>
            <person name="Overmann J."/>
            <person name="Amann R."/>
            <person name="Jetten M.S.M."/>
            <person name="Mascher T."/>
            <person name="Medema M.H."/>
            <person name="Devos D.P."/>
            <person name="Kaster A.-K."/>
            <person name="Ovreas L."/>
            <person name="Rohde M."/>
            <person name="Galperin M.Y."/>
            <person name="Jogler C."/>
        </authorList>
    </citation>
    <scope>NUCLEOTIDE SEQUENCE [LARGE SCALE GENOMIC DNA]</scope>
    <source>
        <strain evidence="7 8">CA85</strain>
    </source>
</reference>
<name>A0A5C5WNU0_9BACT</name>
<dbReference type="Pfam" id="PF00656">
    <property type="entry name" value="Peptidase_C14"/>
    <property type="match status" value="1"/>
</dbReference>
<dbReference type="Pfam" id="PF00400">
    <property type="entry name" value="WD40"/>
    <property type="match status" value="11"/>
</dbReference>
<protein>
    <submittedName>
        <fullName evidence="7">Translocation protein TolB</fullName>
    </submittedName>
</protein>
<feature type="repeat" description="WD" evidence="3">
    <location>
        <begin position="1347"/>
        <end position="1388"/>
    </location>
</feature>
<dbReference type="Gene3D" id="2.130.10.10">
    <property type="entry name" value="YVTN repeat-like/Quinoprotein amine dehydrogenase"/>
    <property type="match status" value="5"/>
</dbReference>
<dbReference type="InterPro" id="IPR049052">
    <property type="entry name" value="nSTAND1"/>
</dbReference>
<dbReference type="SUPFAM" id="SSF52540">
    <property type="entry name" value="P-loop containing nucleoside triphosphate hydrolases"/>
    <property type="match status" value="1"/>
</dbReference>
<dbReference type="Proteomes" id="UP000318053">
    <property type="component" value="Unassembled WGS sequence"/>
</dbReference>
<dbReference type="InterPro" id="IPR036322">
    <property type="entry name" value="WD40_repeat_dom_sf"/>
</dbReference>
<dbReference type="InterPro" id="IPR029030">
    <property type="entry name" value="Caspase-like_dom_sf"/>
</dbReference>
<feature type="domain" description="Novel STAND NTPase 1" evidence="6">
    <location>
        <begin position="312"/>
        <end position="710"/>
    </location>
</feature>
<dbReference type="InterPro" id="IPR019775">
    <property type="entry name" value="WD40_repeat_CS"/>
</dbReference>
<keyword evidence="4" id="KW-1133">Transmembrane helix</keyword>
<dbReference type="SUPFAM" id="SSF52129">
    <property type="entry name" value="Caspase-like"/>
    <property type="match status" value="1"/>
</dbReference>
<dbReference type="GO" id="GO:0004197">
    <property type="term" value="F:cysteine-type endopeptidase activity"/>
    <property type="evidence" value="ECO:0007669"/>
    <property type="project" value="InterPro"/>
</dbReference>
<keyword evidence="1 3" id="KW-0853">WD repeat</keyword>
<dbReference type="InterPro" id="IPR015943">
    <property type="entry name" value="WD40/YVTN_repeat-like_dom_sf"/>
</dbReference>
<dbReference type="PANTHER" id="PTHR19848:SF8">
    <property type="entry name" value="F-BOX AND WD REPEAT DOMAIN CONTAINING 7"/>
    <property type="match status" value="1"/>
</dbReference>
<evidence type="ECO:0000256" key="3">
    <source>
        <dbReference type="PROSITE-ProRule" id="PRU00221"/>
    </source>
</evidence>
<comment type="caution">
    <text evidence="7">The sequence shown here is derived from an EMBL/GenBank/DDBJ whole genome shotgun (WGS) entry which is preliminary data.</text>
</comment>
<feature type="repeat" description="WD" evidence="3">
    <location>
        <begin position="1133"/>
        <end position="1174"/>
    </location>
</feature>
<dbReference type="InterPro" id="IPR011600">
    <property type="entry name" value="Pept_C14_caspase"/>
</dbReference>
<dbReference type="InterPro" id="IPR001680">
    <property type="entry name" value="WD40_rpt"/>
</dbReference>
<keyword evidence="8" id="KW-1185">Reference proteome</keyword>
<evidence type="ECO:0000256" key="1">
    <source>
        <dbReference type="ARBA" id="ARBA00022574"/>
    </source>
</evidence>
<dbReference type="SUPFAM" id="SSF50978">
    <property type="entry name" value="WD40 repeat-like"/>
    <property type="match status" value="3"/>
</dbReference>
<dbReference type="PRINTS" id="PR00320">
    <property type="entry name" value="GPROTEINBRPT"/>
</dbReference>
<proteinExistence type="predicted"/>
<feature type="repeat" description="WD" evidence="3">
    <location>
        <begin position="1217"/>
        <end position="1258"/>
    </location>
</feature>
<dbReference type="Gene3D" id="3.40.50.1460">
    <property type="match status" value="1"/>
</dbReference>
<feature type="domain" description="Peptidase C14 caspase" evidence="5">
    <location>
        <begin position="25"/>
        <end position="233"/>
    </location>
</feature>
<dbReference type="CDD" id="cd00200">
    <property type="entry name" value="WD40"/>
    <property type="match status" value="3"/>
</dbReference>
<evidence type="ECO:0000256" key="4">
    <source>
        <dbReference type="SAM" id="Phobius"/>
    </source>
</evidence>
<feature type="repeat" description="WD" evidence="3">
    <location>
        <begin position="1436"/>
        <end position="1477"/>
    </location>
</feature>